<dbReference type="KEGG" id="bdw:94335291"/>
<evidence type="ECO:0000313" key="4">
    <source>
        <dbReference type="Proteomes" id="UP001214638"/>
    </source>
</evidence>
<dbReference type="RefSeq" id="XP_067804831.1">
    <property type="nucleotide sequence ID" value="XM_067946040.1"/>
</dbReference>
<comment type="caution">
    <text evidence="3">The sequence shown here is derived from an EMBL/GenBank/DDBJ whole genome shotgun (WGS) entry which is preliminary data.</text>
</comment>
<protein>
    <submittedName>
        <fullName evidence="3">Uncharacterized protein</fullName>
    </submittedName>
</protein>
<keyword evidence="2" id="KW-0812">Transmembrane</keyword>
<feature type="transmembrane region" description="Helical" evidence="2">
    <location>
        <begin position="253"/>
        <end position="270"/>
    </location>
</feature>
<gene>
    <name evidence="3" type="ORF">BdWA1_000993</name>
</gene>
<keyword evidence="2" id="KW-0472">Membrane</keyword>
<sequence length="271" mass="31258">MSVISDLHDKNVEIKKIHDELQQFRETYESVEERFFQASNIVLAYIKKHDDHLKIQGMQSVTEIFPEIRALMEKTKHFSNTINDAIKRGYNVQQLLKICIERFKMNPLTNFEKTPTDLSTFNALYDNYKKDQVKIDIVVEDIKNTLPRRLEINKLFWKVIENIKKAEPNFMDEFEKGSDETHVHSGLPASEKNKASETKGKASENVEGKKEKTGLGTDKKTDTGSKTASKDGDASKKDESKEKVKGGIESKRYFLSSFMVFFIIIYNMIIS</sequence>
<accession>A0AAD9PNG4</accession>
<name>A0AAD9PNG4_9APIC</name>
<dbReference type="AlphaFoldDB" id="A0AAD9PNG4"/>
<dbReference type="GeneID" id="94335291"/>
<feature type="region of interest" description="Disordered" evidence="1">
    <location>
        <begin position="178"/>
        <end position="244"/>
    </location>
</feature>
<organism evidence="3 4">
    <name type="scientific">Babesia duncani</name>
    <dbReference type="NCBI Taxonomy" id="323732"/>
    <lineage>
        <taxon>Eukaryota</taxon>
        <taxon>Sar</taxon>
        <taxon>Alveolata</taxon>
        <taxon>Apicomplexa</taxon>
        <taxon>Aconoidasida</taxon>
        <taxon>Piroplasmida</taxon>
        <taxon>Babesiidae</taxon>
        <taxon>Babesia</taxon>
    </lineage>
</organism>
<evidence type="ECO:0000313" key="3">
    <source>
        <dbReference type="EMBL" id="KAK2197989.1"/>
    </source>
</evidence>
<proteinExistence type="predicted"/>
<evidence type="ECO:0000256" key="1">
    <source>
        <dbReference type="SAM" id="MobiDB-lite"/>
    </source>
</evidence>
<dbReference type="Proteomes" id="UP001214638">
    <property type="component" value="Unassembled WGS sequence"/>
</dbReference>
<evidence type="ECO:0000256" key="2">
    <source>
        <dbReference type="SAM" id="Phobius"/>
    </source>
</evidence>
<keyword evidence="4" id="KW-1185">Reference proteome</keyword>
<dbReference type="EMBL" id="JALLKP010000001">
    <property type="protein sequence ID" value="KAK2197989.1"/>
    <property type="molecule type" value="Genomic_DNA"/>
</dbReference>
<reference evidence="3" key="1">
    <citation type="journal article" date="2023" name="Nat. Microbiol.">
        <title>Babesia duncani multi-omics identifies virulence factors and drug targets.</title>
        <authorList>
            <person name="Singh P."/>
            <person name="Lonardi S."/>
            <person name="Liang Q."/>
            <person name="Vydyam P."/>
            <person name="Khabirova E."/>
            <person name="Fang T."/>
            <person name="Gihaz S."/>
            <person name="Thekkiniath J."/>
            <person name="Munshi M."/>
            <person name="Abel S."/>
            <person name="Ciampossin L."/>
            <person name="Batugedara G."/>
            <person name="Gupta M."/>
            <person name="Lu X.M."/>
            <person name="Lenz T."/>
            <person name="Chakravarty S."/>
            <person name="Cornillot E."/>
            <person name="Hu Y."/>
            <person name="Ma W."/>
            <person name="Gonzalez L.M."/>
            <person name="Sanchez S."/>
            <person name="Estrada K."/>
            <person name="Sanchez-Flores A."/>
            <person name="Montero E."/>
            <person name="Harb O.S."/>
            <person name="Le Roch K.G."/>
            <person name="Mamoun C.B."/>
        </authorList>
    </citation>
    <scope>NUCLEOTIDE SEQUENCE</scope>
    <source>
        <strain evidence="3">WA1</strain>
    </source>
</reference>
<feature type="compositionally biased region" description="Basic and acidic residues" evidence="1">
    <location>
        <begin position="191"/>
        <end position="244"/>
    </location>
</feature>
<keyword evidence="2" id="KW-1133">Transmembrane helix</keyword>